<dbReference type="RefSeq" id="WP_173559476.1">
    <property type="nucleotide sequence ID" value="NZ_JAERLA010000001.1"/>
</dbReference>
<dbReference type="InterPro" id="IPR052022">
    <property type="entry name" value="26kDa_periplasmic_antigen"/>
</dbReference>
<dbReference type="InterPro" id="IPR007497">
    <property type="entry name" value="SIMPL/DUF541"/>
</dbReference>
<keyword evidence="1" id="KW-0732">Signal</keyword>
<evidence type="ECO:0000256" key="1">
    <source>
        <dbReference type="SAM" id="SignalP"/>
    </source>
</evidence>
<dbReference type="Pfam" id="PF04402">
    <property type="entry name" value="SIMPL"/>
    <property type="match status" value="1"/>
</dbReference>
<evidence type="ECO:0000313" key="2">
    <source>
        <dbReference type="EMBL" id="MCX2562756.1"/>
    </source>
</evidence>
<accession>A0ABT3QBW5</accession>
<dbReference type="EMBL" id="JAPIUZ010000001">
    <property type="protein sequence ID" value="MCX2562756.1"/>
    <property type="molecule type" value="Genomic_DNA"/>
</dbReference>
<gene>
    <name evidence="2" type="ORF">OQ497_02065</name>
</gene>
<dbReference type="Gene3D" id="3.30.110.170">
    <property type="entry name" value="Protein of unknown function (DUF541), domain 1"/>
    <property type="match status" value="1"/>
</dbReference>
<keyword evidence="3" id="KW-1185">Reference proteome</keyword>
<organism evidence="2 3">
    <name type="scientific">Acetobacter thailandicus</name>
    <dbReference type="NCBI Taxonomy" id="1502842"/>
    <lineage>
        <taxon>Bacteria</taxon>
        <taxon>Pseudomonadati</taxon>
        <taxon>Pseudomonadota</taxon>
        <taxon>Alphaproteobacteria</taxon>
        <taxon>Acetobacterales</taxon>
        <taxon>Acetobacteraceae</taxon>
        <taxon>Acetobacter</taxon>
    </lineage>
</organism>
<feature type="signal peptide" evidence="1">
    <location>
        <begin position="1"/>
        <end position="23"/>
    </location>
</feature>
<evidence type="ECO:0000313" key="3">
    <source>
        <dbReference type="Proteomes" id="UP001301152"/>
    </source>
</evidence>
<dbReference type="Proteomes" id="UP001301152">
    <property type="component" value="Unassembled WGS sequence"/>
</dbReference>
<name>A0ABT3QBW5_9PROT</name>
<comment type="caution">
    <text evidence="2">The sequence shown here is derived from an EMBL/GenBank/DDBJ whole genome shotgun (WGS) entry which is preliminary data.</text>
</comment>
<protein>
    <submittedName>
        <fullName evidence="2">SIMPL domain-containing protein</fullName>
    </submittedName>
</protein>
<proteinExistence type="predicted"/>
<dbReference type="Gene3D" id="3.30.70.2970">
    <property type="entry name" value="Protein of unknown function (DUF541), domain 2"/>
    <property type="match status" value="1"/>
</dbReference>
<sequence>MKRHVMLVALAATMIVPATITQAAETSAENQNTTRLILSGSGTAQAQPDQLKAHFRIESRNSTAAAAQKAVNTLVHDAIEQAKKNKGITYTVQNYDVSEWRDDKIKNKSTWSASQTLTLVSADSEALLPLTGQLQSNGLLLEGLEWSLSPEKQNTLLLEAKKNAVTDLQKQSDTLAQALKMHVVRFERISLSDTPFPRPLIMAAMARSKMAEDAPAPSATAETQTVHATASATVLLAP</sequence>
<reference evidence="2 3" key="1">
    <citation type="submission" date="2022-11" db="EMBL/GenBank/DDBJ databases">
        <title>Genome sequencing of Acetobacter type strain.</title>
        <authorList>
            <person name="Heo J."/>
            <person name="Lee D."/>
            <person name="Han B.-H."/>
            <person name="Hong S.-B."/>
            <person name="Kwon S.-W."/>
        </authorList>
    </citation>
    <scope>NUCLEOTIDE SEQUENCE [LARGE SCALE GENOMIC DNA]</scope>
    <source>
        <strain evidence="2 3">KACC 21253</strain>
    </source>
</reference>
<dbReference type="PANTHER" id="PTHR34387:SF1">
    <property type="entry name" value="PERIPLASMIC IMMUNOGENIC PROTEIN"/>
    <property type="match status" value="1"/>
</dbReference>
<dbReference type="PANTHER" id="PTHR34387">
    <property type="entry name" value="SLR1258 PROTEIN"/>
    <property type="match status" value="1"/>
</dbReference>
<feature type="chain" id="PRO_5047097659" evidence="1">
    <location>
        <begin position="24"/>
        <end position="238"/>
    </location>
</feature>